<evidence type="ECO:0000313" key="18">
    <source>
        <dbReference type="EnsemblMetazoa" id="KAF7491080.1"/>
    </source>
</evidence>
<evidence type="ECO:0000256" key="5">
    <source>
        <dbReference type="ARBA" id="ARBA00022989"/>
    </source>
</evidence>
<dbReference type="SMART" id="SM00062">
    <property type="entry name" value="PBPb"/>
    <property type="match status" value="1"/>
</dbReference>
<evidence type="ECO:0000256" key="11">
    <source>
        <dbReference type="ARBA" id="ARBA00023286"/>
    </source>
</evidence>
<dbReference type="SUPFAM" id="SSF53850">
    <property type="entry name" value="Periplasmic binding protein-like II"/>
    <property type="match status" value="1"/>
</dbReference>
<gene>
    <name evidence="17" type="ORF">SSS_6443</name>
</gene>
<dbReference type="Pfam" id="PF10613">
    <property type="entry name" value="Lig_chan-Glu_bd"/>
    <property type="match status" value="1"/>
</dbReference>
<keyword evidence="8" id="KW-0472">Membrane</keyword>
<evidence type="ECO:0000259" key="16">
    <source>
        <dbReference type="SMART" id="SM00918"/>
    </source>
</evidence>
<dbReference type="InterPro" id="IPR001320">
    <property type="entry name" value="Iontro_rcpt_C"/>
</dbReference>
<evidence type="ECO:0000256" key="2">
    <source>
        <dbReference type="ARBA" id="ARBA00008685"/>
    </source>
</evidence>
<evidence type="ECO:0000256" key="1">
    <source>
        <dbReference type="ARBA" id="ARBA00004141"/>
    </source>
</evidence>
<reference evidence="18" key="3">
    <citation type="submission" date="2022-06" db="UniProtKB">
        <authorList>
            <consortium name="EnsemblMetazoa"/>
        </authorList>
    </citation>
    <scope>IDENTIFICATION</scope>
</reference>
<dbReference type="PANTHER" id="PTHR18966">
    <property type="entry name" value="IONOTROPIC GLUTAMATE RECEPTOR"/>
    <property type="match status" value="1"/>
</dbReference>
<evidence type="ECO:0000256" key="8">
    <source>
        <dbReference type="ARBA" id="ARBA00023136"/>
    </source>
</evidence>
<dbReference type="SMART" id="SM00079">
    <property type="entry name" value="PBPe"/>
    <property type="match status" value="1"/>
</dbReference>
<evidence type="ECO:0000256" key="13">
    <source>
        <dbReference type="SAM" id="MobiDB-lite"/>
    </source>
</evidence>
<dbReference type="InterPro" id="IPR019594">
    <property type="entry name" value="Glu/Gly-bd"/>
</dbReference>
<dbReference type="GO" id="GO:0005886">
    <property type="term" value="C:plasma membrane"/>
    <property type="evidence" value="ECO:0007669"/>
    <property type="project" value="UniProtKB-ARBA"/>
</dbReference>
<proteinExistence type="inferred from homology"/>
<evidence type="ECO:0000256" key="9">
    <source>
        <dbReference type="ARBA" id="ARBA00023170"/>
    </source>
</evidence>
<evidence type="ECO:0000256" key="7">
    <source>
        <dbReference type="ARBA" id="ARBA00023065"/>
    </source>
</evidence>
<evidence type="ECO:0000313" key="19">
    <source>
        <dbReference type="Proteomes" id="UP000070412"/>
    </source>
</evidence>
<evidence type="ECO:0000256" key="4">
    <source>
        <dbReference type="ARBA" id="ARBA00022692"/>
    </source>
</evidence>
<dbReference type="EMBL" id="WVUK01000061">
    <property type="protein sequence ID" value="KAF7491080.1"/>
    <property type="molecule type" value="Genomic_DNA"/>
</dbReference>
<comment type="subcellular location">
    <subcellularLocation>
        <location evidence="1">Membrane</location>
        <topology evidence="1">Multi-pass membrane protein</topology>
    </subcellularLocation>
</comment>
<dbReference type="AlphaFoldDB" id="A0A834R5V4"/>
<dbReference type="InterPro" id="IPR015683">
    <property type="entry name" value="Ionotropic_Glu_rcpt"/>
</dbReference>
<dbReference type="GO" id="GO:0015276">
    <property type="term" value="F:ligand-gated monoatomic ion channel activity"/>
    <property type="evidence" value="ECO:0007669"/>
    <property type="project" value="InterPro"/>
</dbReference>
<protein>
    <submittedName>
        <fullName evidence="17">Putative glutamate receptor</fullName>
    </submittedName>
</protein>
<name>A0A834R5V4_SARSC</name>
<keyword evidence="3" id="KW-0813">Transport</keyword>
<dbReference type="Proteomes" id="UP000070412">
    <property type="component" value="Unassembled WGS sequence"/>
</dbReference>
<keyword evidence="4" id="KW-0812">Transmembrane</keyword>
<dbReference type="OrthoDB" id="5984008at2759"/>
<keyword evidence="12" id="KW-0407">Ion channel</keyword>
<dbReference type="Gene3D" id="3.40.190.10">
    <property type="entry name" value="Periplasmic binding protein-like II"/>
    <property type="match status" value="2"/>
</dbReference>
<accession>A0A834R5V4</accession>
<feature type="region of interest" description="Disordered" evidence="13">
    <location>
        <begin position="341"/>
        <end position="378"/>
    </location>
</feature>
<dbReference type="SMART" id="SM00918">
    <property type="entry name" value="Lig_chan-Glu_bd"/>
    <property type="match status" value="1"/>
</dbReference>
<evidence type="ECO:0000256" key="12">
    <source>
        <dbReference type="ARBA" id="ARBA00023303"/>
    </source>
</evidence>
<evidence type="ECO:0000256" key="10">
    <source>
        <dbReference type="ARBA" id="ARBA00023180"/>
    </source>
</evidence>
<dbReference type="InterPro" id="IPR001638">
    <property type="entry name" value="Solute-binding_3/MltF_N"/>
</dbReference>
<feature type="domain" description="Ionotropic glutamate receptor C-terminal" evidence="15">
    <location>
        <begin position="55"/>
        <end position="303"/>
    </location>
</feature>
<keyword evidence="9 17" id="KW-0675">Receptor</keyword>
<evidence type="ECO:0000259" key="14">
    <source>
        <dbReference type="SMART" id="SM00062"/>
    </source>
</evidence>
<keyword evidence="10" id="KW-0325">Glycoprotein</keyword>
<evidence type="ECO:0000313" key="17">
    <source>
        <dbReference type="EMBL" id="KAF7491080.1"/>
    </source>
</evidence>
<feature type="compositionally biased region" description="Basic and acidic residues" evidence="13">
    <location>
        <begin position="347"/>
        <end position="368"/>
    </location>
</feature>
<keyword evidence="7" id="KW-0406">Ion transport</keyword>
<dbReference type="GO" id="GO:0043226">
    <property type="term" value="C:organelle"/>
    <property type="evidence" value="ECO:0007669"/>
    <property type="project" value="UniProtKB-ARBA"/>
</dbReference>
<keyword evidence="5" id="KW-1133">Transmembrane helix</keyword>
<dbReference type="EnsemblMetazoa" id="SSS_6443s_mrna">
    <property type="protein sequence ID" value="KAF7491080.1"/>
    <property type="gene ID" value="SSS_6443"/>
</dbReference>
<evidence type="ECO:0000259" key="15">
    <source>
        <dbReference type="SMART" id="SM00079"/>
    </source>
</evidence>
<dbReference type="FunFam" id="3.40.190.10:FF:000078">
    <property type="entry name" value="glutamate receptor ionotropic, NMDA 3B"/>
    <property type="match status" value="1"/>
</dbReference>
<reference evidence="19" key="1">
    <citation type="journal article" date="2020" name="PLoS Negl. Trop. Dis.">
        <title>High-quality nuclear genome for Sarcoptes scabiei-A critical resource for a neglected parasite.</title>
        <authorList>
            <person name="Korhonen P.K."/>
            <person name="Gasser R.B."/>
            <person name="Ma G."/>
            <person name="Wang T."/>
            <person name="Stroehlein A.J."/>
            <person name="Young N.D."/>
            <person name="Ang C.S."/>
            <person name="Fernando D.D."/>
            <person name="Lu H.C."/>
            <person name="Taylor S."/>
            <person name="Reynolds S.L."/>
            <person name="Mofiz E."/>
            <person name="Najaraj S.H."/>
            <person name="Gowda H."/>
            <person name="Madugundu A."/>
            <person name="Renuse S."/>
            <person name="Holt D."/>
            <person name="Pandey A."/>
            <person name="Papenfuss A.T."/>
            <person name="Fischer K."/>
        </authorList>
    </citation>
    <scope>NUCLEOTIDE SEQUENCE [LARGE SCALE GENOMIC DNA]</scope>
</reference>
<keyword evidence="11" id="KW-1071">Ligand-gated ion channel</keyword>
<evidence type="ECO:0000256" key="3">
    <source>
        <dbReference type="ARBA" id="ARBA00022448"/>
    </source>
</evidence>
<sequence length="407" mass="46797">MCYCVLMFLDCLDSIFFSLFRKFFLTMKNCRISLLFKIATALSIIVGQIFCATEVFHGTTILNWPYIDRKPNGQFEGFCIDLLNQIASLTGIAYTLSVVPDGKYGGWVSPNGSIDGMIGQIYRKEADFAIGDLTVLSNRARFVDFTIPFLEFGMAALIRREILDRFGPEIQSFKELSEQTAIKYGVKRSGANLPLFHDSPVVAKMYSFMDTHPSVFVDGERDGLHRVKTERYAFIAESTFIEYVVERDCDLVAIDDRRKNFQFSYAIAVAKGSPLKDRFSKAIHLLKSNGSIAELRNKYWIYSQRNCPGDPNFRPSANITLPHIEFRDQSSRSNSEYNRYLNQYRSPPHDSVSDEDVELIKPRPDRRPISRRPMNRRNSASRNRQYYNFILFTAFVHSLSNCLYCLL</sequence>
<keyword evidence="6" id="KW-0175">Coiled coil</keyword>
<feature type="domain" description="Ionotropic glutamate receptor L-glutamate and glycine-binding" evidence="16">
    <location>
        <begin position="65"/>
        <end position="123"/>
    </location>
</feature>
<reference evidence="17" key="2">
    <citation type="submission" date="2020-01" db="EMBL/GenBank/DDBJ databases">
        <authorList>
            <person name="Korhonen P.K.K."/>
            <person name="Guangxu M.G."/>
            <person name="Wang T.W."/>
            <person name="Stroehlein A.J.S."/>
            <person name="Young N.D."/>
            <person name="Ang C.-S.A."/>
            <person name="Fernando D.W.F."/>
            <person name="Lu H.L."/>
            <person name="Taylor S.T."/>
            <person name="Ehtesham M.E.M."/>
            <person name="Najaraj S.H.N."/>
            <person name="Harsha G.H.G."/>
            <person name="Madugundu A.M."/>
            <person name="Renuse S.R."/>
            <person name="Holt D.H."/>
            <person name="Pandey A.P."/>
            <person name="Papenfuss A.P."/>
            <person name="Gasser R.B.G."/>
            <person name="Fischer K.F."/>
        </authorList>
    </citation>
    <scope>NUCLEOTIDE SEQUENCE</scope>
    <source>
        <strain evidence="17">SSS_KF_BRIS2020</strain>
    </source>
</reference>
<feature type="domain" description="Solute-binding protein family 3/N-terminal" evidence="14">
    <location>
        <begin position="54"/>
        <end position="303"/>
    </location>
</feature>
<keyword evidence="19" id="KW-1185">Reference proteome</keyword>
<evidence type="ECO:0000256" key="6">
    <source>
        <dbReference type="ARBA" id="ARBA00023054"/>
    </source>
</evidence>
<organism evidence="17">
    <name type="scientific">Sarcoptes scabiei</name>
    <name type="common">Itch mite</name>
    <name type="synonym">Acarus scabiei</name>
    <dbReference type="NCBI Taxonomy" id="52283"/>
    <lineage>
        <taxon>Eukaryota</taxon>
        <taxon>Metazoa</taxon>
        <taxon>Ecdysozoa</taxon>
        <taxon>Arthropoda</taxon>
        <taxon>Chelicerata</taxon>
        <taxon>Arachnida</taxon>
        <taxon>Acari</taxon>
        <taxon>Acariformes</taxon>
        <taxon>Sarcoptiformes</taxon>
        <taxon>Astigmata</taxon>
        <taxon>Psoroptidia</taxon>
        <taxon>Sarcoptoidea</taxon>
        <taxon>Sarcoptidae</taxon>
        <taxon>Sarcoptinae</taxon>
        <taxon>Sarcoptes</taxon>
    </lineage>
</organism>
<comment type="similarity">
    <text evidence="2">Belongs to the glutamate-gated ion channel (TC 1.A.10.1) family.</text>
</comment>